<evidence type="ECO:0000256" key="1">
    <source>
        <dbReference type="SAM" id="MobiDB-lite"/>
    </source>
</evidence>
<evidence type="ECO:0000313" key="2">
    <source>
        <dbReference type="Proteomes" id="UP000887540"/>
    </source>
</evidence>
<name>A0A914CL56_9BILA</name>
<feature type="region of interest" description="Disordered" evidence="1">
    <location>
        <begin position="1"/>
        <end position="41"/>
    </location>
</feature>
<keyword evidence="2" id="KW-1185">Reference proteome</keyword>
<sequence>MDSARDVANQAKSAARDYANQARDAARDYANQAKDKAQDYADIAKNSTRGYAEEAKQDFVDYAKTDRDSLGAAKVTEGTHQDNAIDQIKHFVEAAAEKVDDAYIPPEAAQDFTH</sequence>
<evidence type="ECO:0000313" key="3">
    <source>
        <dbReference type="WBParaSite" id="ACRNAN_scaffold11506.g19924.t1"/>
    </source>
</evidence>
<organism evidence="2 3">
    <name type="scientific">Acrobeloides nanus</name>
    <dbReference type="NCBI Taxonomy" id="290746"/>
    <lineage>
        <taxon>Eukaryota</taxon>
        <taxon>Metazoa</taxon>
        <taxon>Ecdysozoa</taxon>
        <taxon>Nematoda</taxon>
        <taxon>Chromadorea</taxon>
        <taxon>Rhabditida</taxon>
        <taxon>Tylenchina</taxon>
        <taxon>Cephalobomorpha</taxon>
        <taxon>Cephaloboidea</taxon>
        <taxon>Cephalobidae</taxon>
        <taxon>Acrobeloides</taxon>
    </lineage>
</organism>
<proteinExistence type="predicted"/>
<dbReference type="AlphaFoldDB" id="A0A914CL56"/>
<protein>
    <submittedName>
        <fullName evidence="3">Late embryogenesis abundant protein</fullName>
    </submittedName>
</protein>
<accession>A0A914CL56</accession>
<dbReference type="WBParaSite" id="ACRNAN_scaffold11506.g19924.t1">
    <property type="protein sequence ID" value="ACRNAN_scaffold11506.g19924.t1"/>
    <property type="gene ID" value="ACRNAN_scaffold11506.g19924"/>
</dbReference>
<dbReference type="Proteomes" id="UP000887540">
    <property type="component" value="Unplaced"/>
</dbReference>
<reference evidence="3" key="1">
    <citation type="submission" date="2022-11" db="UniProtKB">
        <authorList>
            <consortium name="WormBaseParasite"/>
        </authorList>
    </citation>
    <scope>IDENTIFICATION</scope>
</reference>